<dbReference type="FunFam" id="3.40.50.1820:FF:000011">
    <property type="entry name" value="Carboxylic ester hydrolase"/>
    <property type="match status" value="1"/>
</dbReference>
<evidence type="ECO:0000313" key="8">
    <source>
        <dbReference type="Proteomes" id="UP000233160"/>
    </source>
</evidence>
<evidence type="ECO:0000256" key="1">
    <source>
        <dbReference type="ARBA" id="ARBA00005964"/>
    </source>
</evidence>
<dbReference type="Pfam" id="PF00135">
    <property type="entry name" value="COesterase"/>
    <property type="match status" value="1"/>
</dbReference>
<dbReference type="Ensembl" id="ENSPCOT00000026304.1">
    <property type="protein sequence ID" value="ENSPCOP00000015687.1"/>
    <property type="gene ID" value="ENSPCOG00000019594.1"/>
</dbReference>
<dbReference type="RefSeq" id="XP_012516084.1">
    <property type="nucleotide sequence ID" value="XM_012660630.1"/>
</dbReference>
<dbReference type="InterPro" id="IPR002018">
    <property type="entry name" value="CarbesteraseB"/>
</dbReference>
<evidence type="ECO:0000313" key="7">
    <source>
        <dbReference type="Ensembl" id="ENSPCOP00000015687.1"/>
    </source>
</evidence>
<dbReference type="CTD" id="23491"/>
<keyword evidence="4" id="KW-1015">Disulfide bond</keyword>
<proteinExistence type="inferred from homology"/>
<evidence type="ECO:0000256" key="3">
    <source>
        <dbReference type="ARBA" id="ARBA00022801"/>
    </source>
</evidence>
<keyword evidence="3" id="KW-0378">Hydrolase</keyword>
<gene>
    <name evidence="7" type="primary">CES3</name>
</gene>
<dbReference type="GeneTree" id="ENSGT00940000155200"/>
<evidence type="ECO:0000259" key="6">
    <source>
        <dbReference type="Pfam" id="PF00135"/>
    </source>
</evidence>
<dbReference type="AlphaFoldDB" id="A0A2K6FNY8"/>
<evidence type="ECO:0000256" key="2">
    <source>
        <dbReference type="ARBA" id="ARBA00022487"/>
    </source>
</evidence>
<comment type="similarity">
    <text evidence="1">Belongs to the type-B carboxylesterase/lipase family.</text>
</comment>
<dbReference type="Gene3D" id="3.40.50.1820">
    <property type="entry name" value="alpha/beta hydrolase"/>
    <property type="match status" value="1"/>
</dbReference>
<dbReference type="STRING" id="379532.ENSPCOP00000015687"/>
<organism evidence="7 8">
    <name type="scientific">Propithecus coquereli</name>
    <name type="common">Coquerel's sifaka</name>
    <name type="synonym">Propithecus verreauxi coquereli</name>
    <dbReference type="NCBI Taxonomy" id="379532"/>
    <lineage>
        <taxon>Eukaryota</taxon>
        <taxon>Metazoa</taxon>
        <taxon>Chordata</taxon>
        <taxon>Craniata</taxon>
        <taxon>Vertebrata</taxon>
        <taxon>Euteleostomi</taxon>
        <taxon>Mammalia</taxon>
        <taxon>Eutheria</taxon>
        <taxon>Euarchontoglires</taxon>
        <taxon>Primates</taxon>
        <taxon>Strepsirrhini</taxon>
        <taxon>Lemuriformes</taxon>
        <taxon>Indriidae</taxon>
        <taxon>Propithecus</taxon>
    </lineage>
</organism>
<feature type="domain" description="Carboxylesterase type B" evidence="6">
    <location>
        <begin position="33"/>
        <end position="546"/>
    </location>
</feature>
<dbReference type="InterPro" id="IPR029058">
    <property type="entry name" value="AB_hydrolase_fold"/>
</dbReference>
<protein>
    <submittedName>
        <fullName evidence="7">Carboxylesterase 3</fullName>
    </submittedName>
</protein>
<keyword evidence="8" id="KW-1185">Reference proteome</keyword>
<dbReference type="OrthoDB" id="3200163at2759"/>
<sequence>MGTAVRVESRILVWVACLLLAFPATATGPELAQPEVHTTLGRVRGRQVGVKGTDSLVSVFLGIPFAQAPLGPDRFSAPRPAQPWEGVRDASTEPPMCLQDVNRMDNSRLMLNGKHRLFPISEDCLVLNIYSPAGAMAGDKRPVMVWIHGGSLTVGAATSYDGSALAAYGDVVVVTVQYRLGVFGFFSTGDEHAPGNQGFLDVVAALHWLQENISPFGGDPNCVTVFGQSVGGAITSALVLAPMAAGLFHRVIAQSGVITIPGLMDLDPGHLARHIADSFACSSHSSAEILRCLREKEGDKLIHMKSKTRITSFTVDGTFLPKSPKEILNEKRVHSVPVLLGVNNHEVSLLLPKAFGFPDRMEQMSLEDMMDTLRHFLIGLDIPLEMMATVADEYLDSNSDTQARLHAFLELMSDAIFTFPVLNVSRSLRDSGNPIFFYEFQHRPSSFAKIRPDWVKADHGAEIAFVFGGPFLMDESSLLAFPEATEDEKQLSLTMMAQWTHFARTGDPNGKGLPPWPQFDQSEQYLEINRVPRARQKLREARMRFWTETLPSKIQQWYEKQKRGKAPEEL</sequence>
<dbReference type="SUPFAM" id="SSF53474">
    <property type="entry name" value="alpha/beta-Hydrolases"/>
    <property type="match status" value="1"/>
</dbReference>
<reference evidence="7" key="2">
    <citation type="submission" date="2025-09" db="UniProtKB">
        <authorList>
            <consortium name="Ensembl"/>
        </authorList>
    </citation>
    <scope>IDENTIFICATION</scope>
</reference>
<keyword evidence="5" id="KW-0732">Signal</keyword>
<name>A0A2K6FNY8_PROCO</name>
<dbReference type="OMA" id="WLIPKGW"/>
<feature type="signal peptide" evidence="5">
    <location>
        <begin position="1"/>
        <end position="26"/>
    </location>
</feature>
<dbReference type="ESTHER" id="proco-a0a2k6fny8">
    <property type="family name" value="Carb_B_Chordata"/>
</dbReference>
<dbReference type="PANTHER" id="PTHR11559">
    <property type="entry name" value="CARBOXYLESTERASE"/>
    <property type="match status" value="1"/>
</dbReference>
<feature type="chain" id="PRO_5014427186" evidence="5">
    <location>
        <begin position="27"/>
        <end position="570"/>
    </location>
</feature>
<dbReference type="InterPro" id="IPR050309">
    <property type="entry name" value="Type-B_Carboxylest/Lipase"/>
</dbReference>
<evidence type="ECO:0000256" key="4">
    <source>
        <dbReference type="ARBA" id="ARBA00023157"/>
    </source>
</evidence>
<keyword evidence="2" id="KW-0719">Serine esterase</keyword>
<evidence type="ECO:0000256" key="5">
    <source>
        <dbReference type="SAM" id="SignalP"/>
    </source>
</evidence>
<reference evidence="7" key="1">
    <citation type="submission" date="2025-08" db="UniProtKB">
        <authorList>
            <consortium name="Ensembl"/>
        </authorList>
    </citation>
    <scope>IDENTIFICATION</scope>
</reference>
<dbReference type="KEGG" id="pcoq:105823427"/>
<dbReference type="CDD" id="cd00312">
    <property type="entry name" value="Esterase_lipase"/>
    <property type="match status" value="1"/>
</dbReference>
<dbReference type="GO" id="GO:0052689">
    <property type="term" value="F:carboxylic ester hydrolase activity"/>
    <property type="evidence" value="ECO:0007669"/>
    <property type="project" value="UniProtKB-KW"/>
</dbReference>
<dbReference type="GeneID" id="105823427"/>
<accession>A0A2K6FNY8</accession>
<dbReference type="Proteomes" id="UP000233160">
    <property type="component" value="Unassembled WGS sequence"/>
</dbReference>